<dbReference type="InterPro" id="IPR050214">
    <property type="entry name" value="Cys_Synth/Cystath_Beta-Synth"/>
</dbReference>
<dbReference type="InterPro" id="IPR036052">
    <property type="entry name" value="TrpB-like_PALP_sf"/>
</dbReference>
<evidence type="ECO:0008006" key="2">
    <source>
        <dbReference type="Google" id="ProtNLM"/>
    </source>
</evidence>
<name>A0A644XMX6_9ZZZZ</name>
<sequence length="490" mass="55068">MIDLTMNRDNLKRSVERAREKGIIIPTFAQMRNPALIPEKIKEKLKNVGLWDVNPLNLFRVSWHNEPKDFGGTFGGVNFIEFPSELTGVKARIIMLTGKWFPTGCHKVGASFGCLVPRLVTGQFDPTYHKAVWPSTGNYCRGGAYNSALLACQSIAILPAEMSKERFEWLKTVAGEIIATPGCESNVKEIFDKTWELKTTRKDVVIFNQFEEMGNCVWHYQVTGQAIEEAFETIRREGDRFAGAAFTSGSAGTMSAGDYLKEKYPTSKLAVGEALQCPTLLNNGFGGHRIEGIGDKHVPWIHNVKNTDMVIDIDDEDSQKLLRLFNDPVGQKYLVEVMGVPADFVKKLSLLGISGIANLLCCIKMAKYYELTEHDVLATVGTDSAVMYASRIQELEEADGAYTTSMAAADFAEHLHGIRTDVMEELTYAARKRVHNLKYYTWVEQQGKTYEEINQQWYDEHYWTDMHAQAGEIDALIDEFNAETGLLKNL</sequence>
<comment type="caution">
    <text evidence="1">The sequence shown here is derived from an EMBL/GenBank/DDBJ whole genome shotgun (WGS) entry which is preliminary data.</text>
</comment>
<dbReference type="PANTHER" id="PTHR10314">
    <property type="entry name" value="CYSTATHIONINE BETA-SYNTHASE"/>
    <property type="match status" value="1"/>
</dbReference>
<evidence type="ECO:0000313" key="1">
    <source>
        <dbReference type="EMBL" id="MPM17542.1"/>
    </source>
</evidence>
<dbReference type="SUPFAM" id="SSF53686">
    <property type="entry name" value="Tryptophan synthase beta subunit-like PLP-dependent enzymes"/>
    <property type="match status" value="1"/>
</dbReference>
<accession>A0A644XMX6</accession>
<proteinExistence type="predicted"/>
<gene>
    <name evidence="1" type="ORF">SDC9_63938</name>
</gene>
<dbReference type="EMBL" id="VSSQ01002816">
    <property type="protein sequence ID" value="MPM17542.1"/>
    <property type="molecule type" value="Genomic_DNA"/>
</dbReference>
<reference evidence="1" key="1">
    <citation type="submission" date="2019-08" db="EMBL/GenBank/DDBJ databases">
        <authorList>
            <person name="Kucharzyk K."/>
            <person name="Murdoch R.W."/>
            <person name="Higgins S."/>
            <person name="Loffler F."/>
        </authorList>
    </citation>
    <scope>NUCLEOTIDE SEQUENCE</scope>
</reference>
<organism evidence="1">
    <name type="scientific">bioreactor metagenome</name>
    <dbReference type="NCBI Taxonomy" id="1076179"/>
    <lineage>
        <taxon>unclassified sequences</taxon>
        <taxon>metagenomes</taxon>
        <taxon>ecological metagenomes</taxon>
    </lineage>
</organism>
<protein>
    <recommendedName>
        <fullName evidence="2">Cysteine synthase</fullName>
    </recommendedName>
</protein>
<dbReference type="AlphaFoldDB" id="A0A644XMX6"/>
<dbReference type="Gene3D" id="3.40.50.1100">
    <property type="match status" value="2"/>
</dbReference>